<dbReference type="AlphaFoldDB" id="W4VNU8"/>
<comment type="caution">
    <text evidence="1">The sequence shown here is derived from an EMBL/GenBank/DDBJ whole genome shotgun (WGS) entry which is preliminary data.</text>
</comment>
<name>W4VNU8_9BACI</name>
<organism evidence="1 2">
    <name type="scientific">Gracilibacillus boraciitolerans JCM 21714</name>
    <dbReference type="NCBI Taxonomy" id="1298598"/>
    <lineage>
        <taxon>Bacteria</taxon>
        <taxon>Bacillati</taxon>
        <taxon>Bacillota</taxon>
        <taxon>Bacilli</taxon>
        <taxon>Bacillales</taxon>
        <taxon>Bacillaceae</taxon>
        <taxon>Gracilibacillus</taxon>
    </lineage>
</organism>
<dbReference type="EMBL" id="BAVS01000038">
    <property type="protein sequence ID" value="GAE95055.1"/>
    <property type="molecule type" value="Genomic_DNA"/>
</dbReference>
<sequence length="51" mass="5641">MNGNITNQAVFNRIYIAIGLATPNSYDGVEYPQIIGIHTDPEVTISNMYPN</sequence>
<keyword evidence="2" id="KW-1185">Reference proteome</keyword>
<dbReference type="Proteomes" id="UP000019102">
    <property type="component" value="Unassembled WGS sequence"/>
</dbReference>
<accession>W4VNU8</accession>
<gene>
    <name evidence="1" type="ORF">JCM21714_4262</name>
</gene>
<dbReference type="RefSeq" id="WP_158413544.1">
    <property type="nucleotide sequence ID" value="NZ_BAVS01000038.1"/>
</dbReference>
<reference evidence="1 2" key="1">
    <citation type="journal article" date="2014" name="Genome Announc.">
        <title>Draft Genome Sequence of the Boron-Tolerant and Moderately Halotolerant Bacterium Gracilibacillus boraciitolerans JCM 21714T.</title>
        <authorList>
            <person name="Ahmed I."/>
            <person name="Oshima K."/>
            <person name="Suda W."/>
            <person name="Kitamura K."/>
            <person name="Iida T."/>
            <person name="Ohmori Y."/>
            <person name="Fujiwara T."/>
            <person name="Hattori M."/>
            <person name="Ohkuma M."/>
        </authorList>
    </citation>
    <scope>NUCLEOTIDE SEQUENCE [LARGE SCALE GENOMIC DNA]</scope>
    <source>
        <strain evidence="1 2">JCM 21714</strain>
    </source>
</reference>
<evidence type="ECO:0000313" key="1">
    <source>
        <dbReference type="EMBL" id="GAE95055.1"/>
    </source>
</evidence>
<evidence type="ECO:0000313" key="2">
    <source>
        <dbReference type="Proteomes" id="UP000019102"/>
    </source>
</evidence>
<proteinExistence type="predicted"/>
<protein>
    <submittedName>
        <fullName evidence="1">Uncharacterized protein</fullName>
    </submittedName>
</protein>